<gene>
    <name evidence="16" type="ORF">BSTOLATCC_MIC18715</name>
</gene>
<name>A0AAU9IWB9_9CILI</name>
<evidence type="ECO:0000259" key="15">
    <source>
        <dbReference type="PROSITE" id="PS50908"/>
    </source>
</evidence>
<evidence type="ECO:0000256" key="10">
    <source>
        <dbReference type="ARBA" id="ARBA00048679"/>
    </source>
</evidence>
<dbReference type="GO" id="GO:0005524">
    <property type="term" value="F:ATP binding"/>
    <property type="evidence" value="ECO:0007669"/>
    <property type="project" value="UniProtKB-UniRule"/>
</dbReference>
<organism evidence="16 17">
    <name type="scientific">Blepharisma stoltei</name>
    <dbReference type="NCBI Taxonomy" id="1481888"/>
    <lineage>
        <taxon>Eukaryota</taxon>
        <taxon>Sar</taxon>
        <taxon>Alveolata</taxon>
        <taxon>Ciliophora</taxon>
        <taxon>Postciliodesmatophora</taxon>
        <taxon>Heterotrichea</taxon>
        <taxon>Heterotrichida</taxon>
        <taxon>Blepharismidae</taxon>
        <taxon>Blepharisma</taxon>
    </lineage>
</organism>
<proteinExistence type="inferred from homology"/>
<evidence type="ECO:0000256" key="7">
    <source>
        <dbReference type="ARBA" id="ARBA00023193"/>
    </source>
</evidence>
<evidence type="ECO:0000256" key="8">
    <source>
        <dbReference type="ARBA" id="ARBA00037982"/>
    </source>
</evidence>
<dbReference type="InterPro" id="IPR045864">
    <property type="entry name" value="aa-tRNA-synth_II/BPL/LPL"/>
</dbReference>
<evidence type="ECO:0000256" key="13">
    <source>
        <dbReference type="SAM" id="SignalP"/>
    </source>
</evidence>
<dbReference type="PROSITE" id="PS50011">
    <property type="entry name" value="PROTEIN_KINASE_DOM"/>
    <property type="match status" value="1"/>
</dbReference>
<dbReference type="SMART" id="SM00220">
    <property type="entry name" value="S_TKc"/>
    <property type="match status" value="1"/>
</dbReference>
<dbReference type="GO" id="GO:0005634">
    <property type="term" value="C:nucleus"/>
    <property type="evidence" value="ECO:0007669"/>
    <property type="project" value="TreeGrafter"/>
</dbReference>
<dbReference type="InterPro" id="IPR050339">
    <property type="entry name" value="CC_SR_Kinase"/>
</dbReference>
<feature type="domain" description="Protein kinase" evidence="14">
    <location>
        <begin position="258"/>
        <end position="585"/>
    </location>
</feature>
<dbReference type="PANTHER" id="PTHR11042:SF136">
    <property type="entry name" value="EIF-2-ALPHA KINASE GCN2"/>
    <property type="match status" value="1"/>
</dbReference>
<comment type="catalytic activity">
    <reaction evidence="10">
        <text>L-seryl-[protein] + ATP = O-phospho-L-seryl-[protein] + ADP + H(+)</text>
        <dbReference type="Rhea" id="RHEA:17989"/>
        <dbReference type="Rhea" id="RHEA-COMP:9863"/>
        <dbReference type="Rhea" id="RHEA-COMP:11604"/>
        <dbReference type="ChEBI" id="CHEBI:15378"/>
        <dbReference type="ChEBI" id="CHEBI:29999"/>
        <dbReference type="ChEBI" id="CHEBI:30616"/>
        <dbReference type="ChEBI" id="CHEBI:83421"/>
        <dbReference type="ChEBI" id="CHEBI:456216"/>
        <dbReference type="EC" id="2.7.11.1"/>
    </reaction>
</comment>
<dbReference type="Gene3D" id="1.10.510.10">
    <property type="entry name" value="Transferase(Phosphotransferase) domain 1"/>
    <property type="match status" value="1"/>
</dbReference>
<evidence type="ECO:0000256" key="2">
    <source>
        <dbReference type="ARBA" id="ARBA00022527"/>
    </source>
</evidence>
<dbReference type="Proteomes" id="UP001162131">
    <property type="component" value="Unassembled WGS sequence"/>
</dbReference>
<dbReference type="SUPFAM" id="SSF56112">
    <property type="entry name" value="Protein kinase-like (PK-like)"/>
    <property type="match status" value="1"/>
</dbReference>
<dbReference type="PROSITE" id="PS00107">
    <property type="entry name" value="PROTEIN_KINASE_ATP"/>
    <property type="match status" value="1"/>
</dbReference>
<dbReference type="Pfam" id="PF05773">
    <property type="entry name" value="RWD"/>
    <property type="match status" value="1"/>
</dbReference>
<comment type="catalytic activity">
    <reaction evidence="9">
        <text>L-threonyl-[protein] + ATP = O-phospho-L-threonyl-[protein] + ADP + H(+)</text>
        <dbReference type="Rhea" id="RHEA:46608"/>
        <dbReference type="Rhea" id="RHEA-COMP:11060"/>
        <dbReference type="Rhea" id="RHEA-COMP:11605"/>
        <dbReference type="ChEBI" id="CHEBI:15378"/>
        <dbReference type="ChEBI" id="CHEBI:30013"/>
        <dbReference type="ChEBI" id="CHEBI:30616"/>
        <dbReference type="ChEBI" id="CHEBI:61977"/>
        <dbReference type="ChEBI" id="CHEBI:456216"/>
        <dbReference type="EC" id="2.7.11.1"/>
    </reaction>
</comment>
<dbReference type="SUPFAM" id="SSF54495">
    <property type="entry name" value="UBC-like"/>
    <property type="match status" value="1"/>
</dbReference>
<dbReference type="InterPro" id="IPR006575">
    <property type="entry name" value="RWD_dom"/>
</dbReference>
<keyword evidence="6 11" id="KW-0067">ATP-binding</keyword>
<evidence type="ECO:0000256" key="11">
    <source>
        <dbReference type="PROSITE-ProRule" id="PRU10141"/>
    </source>
</evidence>
<dbReference type="Gene3D" id="3.30.930.10">
    <property type="entry name" value="Bira Bifunctional Protein, Domain 2"/>
    <property type="match status" value="1"/>
</dbReference>
<dbReference type="EC" id="2.7.11.1" evidence="1"/>
<dbReference type="PROSITE" id="PS50908">
    <property type="entry name" value="RWD"/>
    <property type="match status" value="1"/>
</dbReference>
<evidence type="ECO:0000313" key="17">
    <source>
        <dbReference type="Proteomes" id="UP001162131"/>
    </source>
</evidence>
<evidence type="ECO:0000256" key="1">
    <source>
        <dbReference type="ARBA" id="ARBA00012513"/>
    </source>
</evidence>
<dbReference type="GO" id="GO:0004694">
    <property type="term" value="F:eukaryotic translation initiation factor 2alpha kinase activity"/>
    <property type="evidence" value="ECO:0007669"/>
    <property type="project" value="TreeGrafter"/>
</dbReference>
<protein>
    <recommendedName>
        <fullName evidence="1">non-specific serine/threonine protein kinase</fullName>
        <ecNumber evidence="1">2.7.11.1</ecNumber>
    </recommendedName>
</protein>
<dbReference type="PROSITE" id="PS00108">
    <property type="entry name" value="PROTEIN_KINASE_ST"/>
    <property type="match status" value="1"/>
</dbReference>
<dbReference type="Gene3D" id="3.10.110.10">
    <property type="entry name" value="Ubiquitin Conjugating Enzyme"/>
    <property type="match status" value="1"/>
</dbReference>
<dbReference type="InterPro" id="IPR011009">
    <property type="entry name" value="Kinase-like_dom_sf"/>
</dbReference>
<dbReference type="InterPro" id="IPR017441">
    <property type="entry name" value="Protein_kinase_ATP_BS"/>
</dbReference>
<evidence type="ECO:0000256" key="4">
    <source>
        <dbReference type="ARBA" id="ARBA00022741"/>
    </source>
</evidence>
<evidence type="ECO:0000256" key="9">
    <source>
        <dbReference type="ARBA" id="ARBA00047899"/>
    </source>
</evidence>
<feature type="domain" description="RWD" evidence="15">
    <location>
        <begin position="70"/>
        <end position="181"/>
    </location>
</feature>
<evidence type="ECO:0000256" key="6">
    <source>
        <dbReference type="ARBA" id="ARBA00022840"/>
    </source>
</evidence>
<dbReference type="InterPro" id="IPR008271">
    <property type="entry name" value="Ser/Thr_kinase_AS"/>
</dbReference>
<keyword evidence="7" id="KW-0652">Protein synthesis inhibitor</keyword>
<dbReference type="InterPro" id="IPR000719">
    <property type="entry name" value="Prot_kinase_dom"/>
</dbReference>
<feature type="signal peptide" evidence="13">
    <location>
        <begin position="1"/>
        <end position="22"/>
    </location>
</feature>
<keyword evidence="17" id="KW-1185">Reference proteome</keyword>
<evidence type="ECO:0000256" key="5">
    <source>
        <dbReference type="ARBA" id="ARBA00022777"/>
    </source>
</evidence>
<reference evidence="16" key="1">
    <citation type="submission" date="2021-09" db="EMBL/GenBank/DDBJ databases">
        <authorList>
            <consortium name="AG Swart"/>
            <person name="Singh M."/>
            <person name="Singh A."/>
            <person name="Seah K."/>
            <person name="Emmerich C."/>
        </authorList>
    </citation>
    <scope>NUCLEOTIDE SEQUENCE</scope>
    <source>
        <strain evidence="16">ATCC30299</strain>
    </source>
</reference>
<dbReference type="SUPFAM" id="SSF55681">
    <property type="entry name" value="Class II aaRS and biotin synthetases"/>
    <property type="match status" value="1"/>
</dbReference>
<keyword evidence="2" id="KW-0723">Serine/threonine-protein kinase</keyword>
<dbReference type="SMART" id="SM00591">
    <property type="entry name" value="RWD"/>
    <property type="match status" value="1"/>
</dbReference>
<dbReference type="CDD" id="cd23823">
    <property type="entry name" value="RWD_GCN2"/>
    <property type="match status" value="1"/>
</dbReference>
<feature type="region of interest" description="Disordered" evidence="12">
    <location>
        <begin position="328"/>
        <end position="361"/>
    </location>
</feature>
<feature type="chain" id="PRO_5043325394" description="non-specific serine/threonine protein kinase" evidence="13">
    <location>
        <begin position="23"/>
        <end position="1157"/>
    </location>
</feature>
<dbReference type="PANTHER" id="PTHR11042">
    <property type="entry name" value="EUKARYOTIC TRANSLATION INITIATION FACTOR 2-ALPHA KINASE EIF2-ALPHA KINASE -RELATED"/>
    <property type="match status" value="1"/>
</dbReference>
<keyword evidence="4 11" id="KW-0547">Nucleotide-binding</keyword>
<dbReference type="Gene3D" id="3.30.200.20">
    <property type="entry name" value="Phosphorylase Kinase, domain 1"/>
    <property type="match status" value="1"/>
</dbReference>
<keyword evidence="13" id="KW-0732">Signal</keyword>
<dbReference type="GO" id="GO:0005829">
    <property type="term" value="C:cytosol"/>
    <property type="evidence" value="ECO:0007669"/>
    <property type="project" value="TreeGrafter"/>
</dbReference>
<dbReference type="EMBL" id="CAJZBQ010000018">
    <property type="protein sequence ID" value="CAG9317469.1"/>
    <property type="molecule type" value="Genomic_DNA"/>
</dbReference>
<evidence type="ECO:0000259" key="14">
    <source>
        <dbReference type="PROSITE" id="PS50011"/>
    </source>
</evidence>
<sequence length="1157" mass="132807">MEDPIICFGAFFFGLAMGLVSSKPNIAPSPQVNAQVPAKKRKRHRKRHSVLISPPPLVLDGPSSYDIQKEEMEALAAIYEEDLIILKPLTEKSEASYKIFLRPNLRSSQDTFCSVYLLVKYSNKYPQIAPEIDLINSVNIPIEVIRRTKEQSISLANEKAKVNEPMIYSICELIQSELLNQNSLPTTVQPFIEESKVNSNLMDEIYEEFKKKRKRKEYEEPMQLNTVIDIKEIDRQLDIDLEPGDCHAISGFDYKRYFDEEVRIGQGGGGSVYKARNKIDKCFYAIKKIRLKGKKKSYINYILKEVLLLSRLQHQHIVRYHNAWFEEETESDKEDESSESEESNESESESSEESSESSSSEDKNWILAFERSSGHVEPVVWQDEGDMTSNASKLYIQMEYCAGDTLRSVLDERLPSAVENWKMFREILQGLVYLHSKDMIHRDLKPSNIFLDGNGEVKLGDFGLATTTNLKQEKKDQNKNKSGTENFSAGVGTPLYCSPEQLNSGKYDQKSDMYSLGVIFYEMWRNFGSMMQRIDELNQLKNGRKLPEDFEKTVSSEIVRIIMWLTDPNPEKRPTAQELLQSGLLPHNIDKQAFDDFVRVSLNPINTEYRMLMGSIFSKPNPNTSEYTYNMTEWITEAPTTKRRKKKVEAMLRSNITGKIRKVLKKAGAVELDAPLIYPFSGKISVSSQDRKGVTNQKLIDCHESIPRFMDQSGLIVQLSNNTVCPWTRIISRKNLGGILKRYSITNVYRNHGEGEQPEQIAEASVDILYDPDSLGMYKYWFEAEIIKLTLLCIEQFNKELPLIKVAVSDSRILDSIFDFCEIPAEKETMELRHKVLSTYASIKRRKWAKVKEDLINLGIHSGTAEKLGALFKMRGSRESIIEGLKKQPIWRDRALVKILDDELKNLEEKAKEFGFDFEVDLGLVPDEILHYSGLLYNISSQQNIAKGNKISKERVIIASGGRYDNLLSHYAYPEELNKIKPGHICGLGSRIFIEKIFLILFQGDFDHLVKGPLIFVSCNSQLQKSSKLQDDNTLLNREKITLILELWKKGLAAIYNYNDMSDEEIIDSCRRYRIRFWVSLEIAPQEESKDLIRAKVKDFGRAITDEFRKDRSDFGKETSRITTDRNGVLGFIQDRMKKHSGDLAMTYPQSAMKVIN</sequence>
<dbReference type="AlphaFoldDB" id="A0AAU9IWB9"/>
<evidence type="ECO:0000256" key="3">
    <source>
        <dbReference type="ARBA" id="ARBA00022679"/>
    </source>
</evidence>
<accession>A0AAU9IWB9</accession>
<feature type="binding site" evidence="11">
    <location>
        <position position="288"/>
    </location>
    <ligand>
        <name>ATP</name>
        <dbReference type="ChEBI" id="CHEBI:30616"/>
    </ligand>
</feature>
<keyword evidence="3" id="KW-0808">Transferase</keyword>
<evidence type="ECO:0000256" key="12">
    <source>
        <dbReference type="SAM" id="MobiDB-lite"/>
    </source>
</evidence>
<comment type="caution">
    <text evidence="16">The sequence shown here is derived from an EMBL/GenBank/DDBJ whole genome shotgun (WGS) entry which is preliminary data.</text>
</comment>
<dbReference type="InterPro" id="IPR016135">
    <property type="entry name" value="UBQ-conjugating_enzyme/RWD"/>
</dbReference>
<feature type="compositionally biased region" description="Acidic residues" evidence="12">
    <location>
        <begin position="328"/>
        <end position="355"/>
    </location>
</feature>
<comment type="similarity">
    <text evidence="8">Belongs to the protein kinase superfamily. Ser/Thr protein kinase family. GCN2 subfamily.</text>
</comment>
<dbReference type="GO" id="GO:0017148">
    <property type="term" value="P:negative regulation of translation"/>
    <property type="evidence" value="ECO:0007669"/>
    <property type="project" value="UniProtKB-KW"/>
</dbReference>
<keyword evidence="5" id="KW-0418">Kinase</keyword>
<dbReference type="Pfam" id="PF00069">
    <property type="entry name" value="Pkinase"/>
    <property type="match status" value="2"/>
</dbReference>
<evidence type="ECO:0000313" key="16">
    <source>
        <dbReference type="EMBL" id="CAG9317469.1"/>
    </source>
</evidence>